<dbReference type="GO" id="GO:0005737">
    <property type="term" value="C:cytoplasm"/>
    <property type="evidence" value="ECO:0007669"/>
    <property type="project" value="TreeGrafter"/>
</dbReference>
<evidence type="ECO:0000313" key="1">
    <source>
        <dbReference type="EMBL" id="KAK9697220.1"/>
    </source>
</evidence>
<dbReference type="EMBL" id="JBDFQZ010000008">
    <property type="protein sequence ID" value="KAK9697220.1"/>
    <property type="molecule type" value="Genomic_DNA"/>
</dbReference>
<protein>
    <submittedName>
        <fullName evidence="1">Uncharacterized protein</fullName>
    </submittedName>
</protein>
<reference evidence="1" key="1">
    <citation type="submission" date="2024-03" db="EMBL/GenBank/DDBJ databases">
        <title>WGS assembly of Saponaria officinalis var. Norfolk2.</title>
        <authorList>
            <person name="Jenkins J."/>
            <person name="Shu S."/>
            <person name="Grimwood J."/>
            <person name="Barry K."/>
            <person name="Goodstein D."/>
            <person name="Schmutz J."/>
            <person name="Leebens-Mack J."/>
            <person name="Osbourn A."/>
        </authorList>
    </citation>
    <scope>NUCLEOTIDE SEQUENCE [LARGE SCALE GENOMIC DNA]</scope>
    <source>
        <strain evidence="1">JIC</strain>
    </source>
</reference>
<dbReference type="Proteomes" id="UP001443914">
    <property type="component" value="Unassembled WGS sequence"/>
</dbReference>
<dbReference type="PANTHER" id="PTHR19288">
    <property type="entry name" value="4-NITROPHENYLPHOSPHATASE-RELATED"/>
    <property type="match status" value="1"/>
</dbReference>
<dbReference type="AlphaFoldDB" id="A0AAW1J427"/>
<dbReference type="InterPro" id="IPR027706">
    <property type="entry name" value="PGP_Pase"/>
</dbReference>
<dbReference type="PANTHER" id="PTHR19288:SF25">
    <property type="entry name" value="PHOSPHATIDYLGLYCEROPHOSPHATASE GEP4, MITOCHONDRIAL"/>
    <property type="match status" value="1"/>
</dbReference>
<dbReference type="SUPFAM" id="SSF56784">
    <property type="entry name" value="HAD-like"/>
    <property type="match status" value="1"/>
</dbReference>
<dbReference type="NCBIfam" id="TIGR01662">
    <property type="entry name" value="HAD-SF-IIIA"/>
    <property type="match status" value="1"/>
</dbReference>
<proteinExistence type="predicted"/>
<dbReference type="InterPro" id="IPR010021">
    <property type="entry name" value="PGPP1/Gep4"/>
</dbReference>
<sequence length="318" mass="36419">MAFSHGILYQPHHYSLFPPPFIKPNNFSHPIKLKIKPNPNPKKTPNFSLSISQIKNPPKTCFSNTLYAVLEDPEEEFQEKSKFLWGISSNMWWAELKGAIGQRFNLEGIICSVNVLTKDRHLLLPHLEVPDIRYINWCDLRKKGFKGVIFDKDNTLTKPYSLSLYDPLKPSLEQCKAVFGENKVAILSNSAGLAEFDPNESKARALERRIGLKVIRHRVKKPAGDAEDIEKQLGCRSHELVMVGDRRFTDAVYGNRNGFLTVFTKPLSGEGEPFVVKMIRNVEDYLVKRWFRKGLKPVDHCLLSNDEVDLVCLREPLM</sequence>
<evidence type="ECO:0000313" key="2">
    <source>
        <dbReference type="Proteomes" id="UP001443914"/>
    </source>
</evidence>
<keyword evidence="2" id="KW-1185">Reference proteome</keyword>
<dbReference type="Gene3D" id="3.40.50.1000">
    <property type="entry name" value="HAD superfamily/HAD-like"/>
    <property type="match status" value="1"/>
</dbReference>
<dbReference type="NCBIfam" id="TIGR01668">
    <property type="entry name" value="YqeG_hyp_ppase"/>
    <property type="match status" value="1"/>
</dbReference>
<dbReference type="InterPro" id="IPR023214">
    <property type="entry name" value="HAD_sf"/>
</dbReference>
<name>A0AAW1J427_SAPOF</name>
<dbReference type="InterPro" id="IPR006549">
    <property type="entry name" value="HAD-SF_hydro_IIIA"/>
</dbReference>
<gene>
    <name evidence="1" type="ORF">RND81_08G022600</name>
</gene>
<accession>A0AAW1J427</accession>
<dbReference type="InterPro" id="IPR036412">
    <property type="entry name" value="HAD-like_sf"/>
</dbReference>
<organism evidence="1 2">
    <name type="scientific">Saponaria officinalis</name>
    <name type="common">Common soapwort</name>
    <name type="synonym">Lychnis saponaria</name>
    <dbReference type="NCBI Taxonomy" id="3572"/>
    <lineage>
        <taxon>Eukaryota</taxon>
        <taxon>Viridiplantae</taxon>
        <taxon>Streptophyta</taxon>
        <taxon>Embryophyta</taxon>
        <taxon>Tracheophyta</taxon>
        <taxon>Spermatophyta</taxon>
        <taxon>Magnoliopsida</taxon>
        <taxon>eudicotyledons</taxon>
        <taxon>Gunneridae</taxon>
        <taxon>Pentapetalae</taxon>
        <taxon>Caryophyllales</taxon>
        <taxon>Caryophyllaceae</taxon>
        <taxon>Caryophylleae</taxon>
        <taxon>Saponaria</taxon>
    </lineage>
</organism>
<dbReference type="Pfam" id="PF09419">
    <property type="entry name" value="PGP_phosphatase"/>
    <property type="match status" value="1"/>
</dbReference>
<comment type="caution">
    <text evidence="1">The sequence shown here is derived from an EMBL/GenBank/DDBJ whole genome shotgun (WGS) entry which is preliminary data.</text>
</comment>
<dbReference type="GO" id="GO:0008962">
    <property type="term" value="F:phosphatidylglycerophosphatase activity"/>
    <property type="evidence" value="ECO:0007669"/>
    <property type="project" value="InterPro"/>
</dbReference>